<reference evidence="1 2" key="1">
    <citation type="submission" date="2018-01" db="EMBL/GenBank/DDBJ databases">
        <title>Whole genome analyses suggest that Burkholderia sensu lato contains two further novel genera in the rhizoxinica-symbiotica group Mycetohabitans gen. nov., and Trinickia gen. nov.: implications for the evolution of diazotrophy and nodulation in the Burkholderiaceae.</title>
        <authorList>
            <person name="Estrada-de los Santos P."/>
            <person name="Palmer M."/>
            <person name="Chavez-Ramirez B."/>
            <person name="Beukes C."/>
            <person name="Steenkamp E.T."/>
            <person name="Hirsch A.M."/>
            <person name="Manyaka P."/>
            <person name="Maluk M."/>
            <person name="Lafos M."/>
            <person name="Crook M."/>
            <person name="Gross E."/>
            <person name="Simon M.F."/>
            <person name="Bueno dos Reis Junior F."/>
            <person name="Poole P.S."/>
            <person name="Venter S.N."/>
            <person name="James E.K."/>
        </authorList>
    </citation>
    <scope>NUCLEOTIDE SEQUENCE [LARGE SCALE GENOMIC DNA]</scope>
    <source>
        <strain evidence="1 2">GIMN1.004</strain>
    </source>
</reference>
<dbReference type="Proteomes" id="UP000235616">
    <property type="component" value="Unassembled WGS sequence"/>
</dbReference>
<protein>
    <submittedName>
        <fullName evidence="1">Uncharacterized protein</fullName>
    </submittedName>
</protein>
<organism evidence="1 2">
    <name type="scientific">Trinickia dabaoshanensis</name>
    <dbReference type="NCBI Taxonomy" id="564714"/>
    <lineage>
        <taxon>Bacteria</taxon>
        <taxon>Pseudomonadati</taxon>
        <taxon>Pseudomonadota</taxon>
        <taxon>Betaproteobacteria</taxon>
        <taxon>Burkholderiales</taxon>
        <taxon>Burkholderiaceae</taxon>
        <taxon>Trinickia</taxon>
    </lineage>
</organism>
<comment type="caution">
    <text evidence="1">The sequence shown here is derived from an EMBL/GenBank/DDBJ whole genome shotgun (WGS) entry which is preliminary data.</text>
</comment>
<evidence type="ECO:0000313" key="1">
    <source>
        <dbReference type="EMBL" id="PMS18103.1"/>
    </source>
</evidence>
<name>A0A2N7VLT2_9BURK</name>
<sequence length="101" mass="11211">MVSQMDPIRFPGSLGSSTIYTVVPGVTVRIFMVDPSLPLYNVVYGSLKFFADRDQAQQQIEALVRDGAQMPAPNWTWKLDAGFDKSVDGHAKKGWTVQYDG</sequence>
<gene>
    <name evidence="1" type="ORF">C0Z18_17855</name>
</gene>
<keyword evidence="2" id="KW-1185">Reference proteome</keyword>
<accession>A0A2N7VLT2</accession>
<proteinExistence type="predicted"/>
<dbReference type="AlphaFoldDB" id="A0A2N7VLT2"/>
<dbReference type="EMBL" id="PNYA01000016">
    <property type="protein sequence ID" value="PMS18103.1"/>
    <property type="molecule type" value="Genomic_DNA"/>
</dbReference>
<evidence type="ECO:0000313" key="2">
    <source>
        <dbReference type="Proteomes" id="UP000235616"/>
    </source>
</evidence>